<keyword evidence="11" id="KW-0010">Activator</keyword>
<evidence type="ECO:0000256" key="10">
    <source>
        <dbReference type="ARBA" id="ARBA00023125"/>
    </source>
</evidence>
<evidence type="ECO:0000256" key="1">
    <source>
        <dbReference type="ARBA" id="ARBA00004123"/>
    </source>
</evidence>
<feature type="compositionally biased region" description="Basic residues" evidence="15">
    <location>
        <begin position="273"/>
        <end position="284"/>
    </location>
</feature>
<gene>
    <name evidence="16" type="ORF">CTOB1V02_LOCUS9918</name>
</gene>
<evidence type="ECO:0000256" key="8">
    <source>
        <dbReference type="ARBA" id="ARBA00022833"/>
    </source>
</evidence>
<dbReference type="PROSITE" id="PS50157">
    <property type="entry name" value="ZINC_FINGER_C2H2_2"/>
    <property type="match status" value="2"/>
</dbReference>
<dbReference type="PANTHER" id="PTHR15970">
    <property type="entry name" value="ELL-ASSOCIATED FACTOR EAF"/>
    <property type="match status" value="1"/>
</dbReference>
<keyword evidence="8" id="KW-0862">Zinc</keyword>
<name>A0A7R8WI08_9CRUS</name>
<evidence type="ECO:0000256" key="15">
    <source>
        <dbReference type="SAM" id="MobiDB-lite"/>
    </source>
</evidence>
<keyword evidence="4" id="KW-0597">Phosphoprotein</keyword>
<dbReference type="FunFam" id="3.30.160.60:FF:001465">
    <property type="entry name" value="Zinc finger protein 560"/>
    <property type="match status" value="1"/>
</dbReference>
<dbReference type="GO" id="GO:0003711">
    <property type="term" value="F:transcription elongation factor activity"/>
    <property type="evidence" value="ECO:0007669"/>
    <property type="project" value="TreeGrafter"/>
</dbReference>
<feature type="region of interest" description="Disordered" evidence="15">
    <location>
        <begin position="322"/>
        <end position="345"/>
    </location>
</feature>
<keyword evidence="5" id="KW-0479">Metal-binding</keyword>
<proteinExistence type="inferred from homology"/>
<dbReference type="GO" id="GO:0008270">
    <property type="term" value="F:zinc ion binding"/>
    <property type="evidence" value="ECO:0007669"/>
    <property type="project" value="UniProtKB-KW"/>
</dbReference>
<keyword evidence="7" id="KW-0863">Zinc-finger</keyword>
<dbReference type="AlphaFoldDB" id="A0A7R8WI08"/>
<keyword evidence="9" id="KW-0805">Transcription regulation</keyword>
<dbReference type="FunFam" id="3.30.160.60:FF:000065">
    <property type="entry name" value="B-cell CLL/lymphoma 6, member B"/>
    <property type="match status" value="1"/>
</dbReference>
<keyword evidence="13" id="KW-0539">Nucleus</keyword>
<evidence type="ECO:0000256" key="4">
    <source>
        <dbReference type="ARBA" id="ARBA00022553"/>
    </source>
</evidence>
<comment type="function">
    <text evidence="14">Promotes transcriptional elongation by Su(Tpl)/ELL. Essential for development.</text>
</comment>
<keyword evidence="6" id="KW-0677">Repeat</keyword>
<evidence type="ECO:0000313" key="16">
    <source>
        <dbReference type="EMBL" id="CAD7232077.1"/>
    </source>
</evidence>
<dbReference type="GO" id="GO:0000122">
    <property type="term" value="P:negative regulation of transcription by RNA polymerase II"/>
    <property type="evidence" value="ECO:0007669"/>
    <property type="project" value="UniProtKB-ARBA"/>
</dbReference>
<evidence type="ECO:0000256" key="9">
    <source>
        <dbReference type="ARBA" id="ARBA00023015"/>
    </source>
</evidence>
<sequence length="370" mass="41362">MKHNNDRRYKCPQCPKAFFTPVNLREHIYSHTGERPFACALCGLTYTSKGSMYTHMRIKHKNVRCKLLSRTKLGENDQPQCKSGLGGGEIPSRSARLEFLQRLKQRVPFCTIELVVKVLLNKGRKAPSVLFVEFNAYGRNHLHESHSSDDFKPASVDTSRMATMRLSEGNKVSIQVPHIEQGEMSTYKGSRQPATSKECVLIIDRETGKITLEKLTEKIQVKKTRAEVPSVSPPQVGLVASNDRRPVQRPLPAPVPMEDDSGPGLAHAPGRARVNKPKASPHRKSRDERNKSSSLGKRFVSKRRVYRWLQRKGLLLYIKGNQQQNSPIRKPGPLSSKPGPLKTSPTVAAAAPILTEDLQLSESSDGDDFD</sequence>
<dbReference type="Pfam" id="PF09816">
    <property type="entry name" value="EAF"/>
    <property type="match status" value="1"/>
</dbReference>
<accession>A0A7R8WI08</accession>
<evidence type="ECO:0000256" key="11">
    <source>
        <dbReference type="ARBA" id="ARBA00023159"/>
    </source>
</evidence>
<evidence type="ECO:0000256" key="12">
    <source>
        <dbReference type="ARBA" id="ARBA00023163"/>
    </source>
</evidence>
<dbReference type="SMART" id="SM00355">
    <property type="entry name" value="ZnF_C2H2"/>
    <property type="match status" value="2"/>
</dbReference>
<evidence type="ECO:0000256" key="2">
    <source>
        <dbReference type="ARBA" id="ARBA00007798"/>
    </source>
</evidence>
<dbReference type="PANTHER" id="PTHR15970:SF2">
    <property type="entry name" value="ELL-ASSOCIATED FACTOR EAF"/>
    <property type="match status" value="1"/>
</dbReference>
<keyword evidence="12" id="KW-0804">Transcription</keyword>
<dbReference type="SUPFAM" id="SSF57667">
    <property type="entry name" value="beta-beta-alpha zinc fingers"/>
    <property type="match status" value="1"/>
</dbReference>
<dbReference type="InterPro" id="IPR019194">
    <property type="entry name" value="Tscrpt_elong_fac_Eaf_N"/>
</dbReference>
<evidence type="ECO:0000256" key="5">
    <source>
        <dbReference type="ARBA" id="ARBA00022723"/>
    </source>
</evidence>
<organism evidence="16">
    <name type="scientific">Cyprideis torosa</name>
    <dbReference type="NCBI Taxonomy" id="163714"/>
    <lineage>
        <taxon>Eukaryota</taxon>
        <taxon>Metazoa</taxon>
        <taxon>Ecdysozoa</taxon>
        <taxon>Arthropoda</taxon>
        <taxon>Crustacea</taxon>
        <taxon>Oligostraca</taxon>
        <taxon>Ostracoda</taxon>
        <taxon>Podocopa</taxon>
        <taxon>Podocopida</taxon>
        <taxon>Cytherocopina</taxon>
        <taxon>Cytheroidea</taxon>
        <taxon>Cytherideidae</taxon>
        <taxon>Cyprideis</taxon>
    </lineage>
</organism>
<evidence type="ECO:0000256" key="7">
    <source>
        <dbReference type="ARBA" id="ARBA00022771"/>
    </source>
</evidence>
<dbReference type="InterPro" id="IPR013087">
    <property type="entry name" value="Znf_C2H2_type"/>
</dbReference>
<dbReference type="Pfam" id="PF00096">
    <property type="entry name" value="zf-C2H2"/>
    <property type="match status" value="1"/>
</dbReference>
<evidence type="ECO:0000256" key="6">
    <source>
        <dbReference type="ARBA" id="ARBA00022737"/>
    </source>
</evidence>
<protein>
    <recommendedName>
        <fullName evidence="3">Ell-associated factor Eaf</fullName>
    </recommendedName>
</protein>
<evidence type="ECO:0000256" key="3">
    <source>
        <dbReference type="ARBA" id="ARBA00021452"/>
    </source>
</evidence>
<dbReference type="InterPro" id="IPR041697">
    <property type="entry name" value="Znf-C2H2_11"/>
</dbReference>
<dbReference type="GO" id="GO:0003677">
    <property type="term" value="F:DNA binding"/>
    <property type="evidence" value="ECO:0007669"/>
    <property type="project" value="UniProtKB-KW"/>
</dbReference>
<dbReference type="InterPro" id="IPR036236">
    <property type="entry name" value="Znf_C2H2_sf"/>
</dbReference>
<dbReference type="GO" id="GO:0006368">
    <property type="term" value="P:transcription elongation by RNA polymerase II"/>
    <property type="evidence" value="ECO:0007669"/>
    <property type="project" value="InterPro"/>
</dbReference>
<reference evidence="16" key="1">
    <citation type="submission" date="2020-11" db="EMBL/GenBank/DDBJ databases">
        <authorList>
            <person name="Tran Van P."/>
        </authorList>
    </citation>
    <scope>NUCLEOTIDE SEQUENCE</scope>
</reference>
<keyword evidence="10" id="KW-0238">DNA-binding</keyword>
<dbReference type="OrthoDB" id="125903at2759"/>
<evidence type="ECO:0000256" key="14">
    <source>
        <dbReference type="ARBA" id="ARBA00025617"/>
    </source>
</evidence>
<dbReference type="Gene3D" id="3.30.160.60">
    <property type="entry name" value="Classic Zinc Finger"/>
    <property type="match status" value="2"/>
</dbReference>
<feature type="region of interest" description="Disordered" evidence="15">
    <location>
        <begin position="222"/>
        <end position="296"/>
    </location>
</feature>
<dbReference type="Pfam" id="PF16622">
    <property type="entry name" value="zf-C2H2_11"/>
    <property type="match status" value="1"/>
</dbReference>
<dbReference type="PROSITE" id="PS00028">
    <property type="entry name" value="ZINC_FINGER_C2H2_1"/>
    <property type="match status" value="2"/>
</dbReference>
<dbReference type="InterPro" id="IPR027093">
    <property type="entry name" value="EAF_fam"/>
</dbReference>
<dbReference type="GO" id="GO:0032783">
    <property type="term" value="C:super elongation complex"/>
    <property type="evidence" value="ECO:0007669"/>
    <property type="project" value="InterPro"/>
</dbReference>
<dbReference type="EMBL" id="OB664192">
    <property type="protein sequence ID" value="CAD7232077.1"/>
    <property type="molecule type" value="Genomic_DNA"/>
</dbReference>
<comment type="subcellular location">
    <subcellularLocation>
        <location evidence="1">Nucleus</location>
    </subcellularLocation>
</comment>
<evidence type="ECO:0000256" key="13">
    <source>
        <dbReference type="ARBA" id="ARBA00023242"/>
    </source>
</evidence>
<comment type="similarity">
    <text evidence="2">Belongs to the EAF family.</text>
</comment>